<feature type="non-terminal residue" evidence="2">
    <location>
        <position position="1"/>
    </location>
</feature>
<reference evidence="2 3" key="1">
    <citation type="journal article" date="2019" name="Sci. Rep.">
        <title>Orb-weaving spider Araneus ventricosus genome elucidates the spidroin gene catalogue.</title>
        <authorList>
            <person name="Kono N."/>
            <person name="Nakamura H."/>
            <person name="Ohtoshi R."/>
            <person name="Moran D.A.P."/>
            <person name="Shinohara A."/>
            <person name="Yoshida Y."/>
            <person name="Fujiwara M."/>
            <person name="Mori M."/>
            <person name="Tomita M."/>
            <person name="Arakawa K."/>
        </authorList>
    </citation>
    <scope>NUCLEOTIDE SEQUENCE [LARGE SCALE GENOMIC DNA]</scope>
</reference>
<feature type="compositionally biased region" description="Low complexity" evidence="1">
    <location>
        <begin position="29"/>
        <end position="47"/>
    </location>
</feature>
<name>A0A4Y2HLU3_ARAVE</name>
<evidence type="ECO:0000313" key="3">
    <source>
        <dbReference type="Proteomes" id="UP000499080"/>
    </source>
</evidence>
<organism evidence="2 3">
    <name type="scientific">Araneus ventricosus</name>
    <name type="common">Orbweaver spider</name>
    <name type="synonym">Epeira ventricosa</name>
    <dbReference type="NCBI Taxonomy" id="182803"/>
    <lineage>
        <taxon>Eukaryota</taxon>
        <taxon>Metazoa</taxon>
        <taxon>Ecdysozoa</taxon>
        <taxon>Arthropoda</taxon>
        <taxon>Chelicerata</taxon>
        <taxon>Arachnida</taxon>
        <taxon>Araneae</taxon>
        <taxon>Araneomorphae</taxon>
        <taxon>Entelegynae</taxon>
        <taxon>Araneoidea</taxon>
        <taxon>Araneidae</taxon>
        <taxon>Araneus</taxon>
    </lineage>
</organism>
<dbReference type="OrthoDB" id="6429594at2759"/>
<protein>
    <submittedName>
        <fullName evidence="2">Uncharacterized protein</fullName>
    </submittedName>
</protein>
<feature type="region of interest" description="Disordered" evidence="1">
    <location>
        <begin position="1"/>
        <end position="58"/>
    </location>
</feature>
<proteinExistence type="predicted"/>
<sequence length="83" mass="9363">DVFEMKYAKMPDEPPASDANMNSEKTEDSAQSMSSDLSSDSSSGSGSEDSEEEREKRLKALQEQVQIIFSYGMKFLWNMKNLL</sequence>
<accession>A0A4Y2HLU3</accession>
<dbReference type="AlphaFoldDB" id="A0A4Y2HLU3"/>
<keyword evidence="3" id="KW-1185">Reference proteome</keyword>
<feature type="compositionally biased region" description="Basic and acidic residues" evidence="1">
    <location>
        <begin position="1"/>
        <end position="12"/>
    </location>
</feature>
<comment type="caution">
    <text evidence="2">The sequence shown here is derived from an EMBL/GenBank/DDBJ whole genome shotgun (WGS) entry which is preliminary data.</text>
</comment>
<evidence type="ECO:0000256" key="1">
    <source>
        <dbReference type="SAM" id="MobiDB-lite"/>
    </source>
</evidence>
<dbReference type="Proteomes" id="UP000499080">
    <property type="component" value="Unassembled WGS sequence"/>
</dbReference>
<dbReference type="EMBL" id="BGPR01103357">
    <property type="protein sequence ID" value="GBM66139.1"/>
    <property type="molecule type" value="Genomic_DNA"/>
</dbReference>
<gene>
    <name evidence="2" type="ORF">AVEN_263810_1</name>
</gene>
<evidence type="ECO:0000313" key="2">
    <source>
        <dbReference type="EMBL" id="GBM66139.1"/>
    </source>
</evidence>